<reference evidence="4 5" key="1">
    <citation type="submission" date="2014-06" db="EMBL/GenBank/DDBJ databases">
        <authorList>
            <person name="Swart Estienne"/>
        </authorList>
    </citation>
    <scope>NUCLEOTIDE SEQUENCE [LARGE SCALE GENOMIC DNA]</scope>
    <source>
        <strain evidence="4 5">130c</strain>
    </source>
</reference>
<keyword evidence="2" id="KW-0812">Transmembrane</keyword>
<proteinExistence type="predicted"/>
<dbReference type="PROSITE" id="PS50089">
    <property type="entry name" value="ZF_RING_2"/>
    <property type="match status" value="1"/>
</dbReference>
<feature type="transmembrane region" description="Helical" evidence="2">
    <location>
        <begin position="228"/>
        <end position="246"/>
    </location>
</feature>
<evidence type="ECO:0000256" key="1">
    <source>
        <dbReference type="PROSITE-ProRule" id="PRU00175"/>
    </source>
</evidence>
<keyword evidence="2" id="KW-1133">Transmembrane helix</keyword>
<dbReference type="SUPFAM" id="SSF57850">
    <property type="entry name" value="RING/U-box"/>
    <property type="match status" value="1"/>
</dbReference>
<dbReference type="InterPro" id="IPR001841">
    <property type="entry name" value="Znf_RING"/>
</dbReference>
<dbReference type="SMART" id="SM00184">
    <property type="entry name" value="RING"/>
    <property type="match status" value="1"/>
</dbReference>
<sequence>MEEEIKALSILLSLGVLSGCLAVSSHFRLIKLRNQKESVKKQGQIYDAQYLNENKEKFKQPEFVMVNGLLVREKTLHYLTEDPKNQLLKKLNKSKPLYYTIEQLSMQRDRNRLIRFRIPKVQEFQLISEDGKHRAAVKPGNTADCVNLTQRRSIHPQTSIKYSSINYYERIHNTACEGTNLTLMGTVAYNSSRNKLQLTDVASFVAGGMKDAVGYLKKEINYYYNVRLWSAVASGFCLTILGLYVLSKITQSRMKAQTEIKKEQAQKLIKSKTLQLFSDDQASKSGVVCSVCLTNASNVIAVPCNHLSTCNECYYQLRDRYLSGQSTDFKCPYCRVPMDGDKYIIVNCKNVGGQTE</sequence>
<evidence type="ECO:0000313" key="4">
    <source>
        <dbReference type="EMBL" id="CDW81946.1"/>
    </source>
</evidence>
<dbReference type="Gene3D" id="3.30.40.10">
    <property type="entry name" value="Zinc/RING finger domain, C3HC4 (zinc finger)"/>
    <property type="match status" value="1"/>
</dbReference>
<dbReference type="InParanoid" id="A0A078AJ70"/>
<dbReference type="GO" id="GO:0016874">
    <property type="term" value="F:ligase activity"/>
    <property type="evidence" value="ECO:0007669"/>
    <property type="project" value="UniProtKB-KW"/>
</dbReference>
<keyword evidence="5" id="KW-1185">Reference proteome</keyword>
<dbReference type="Pfam" id="PF13920">
    <property type="entry name" value="zf-C3HC4_3"/>
    <property type="match status" value="1"/>
</dbReference>
<evidence type="ECO:0000313" key="5">
    <source>
        <dbReference type="Proteomes" id="UP000039865"/>
    </source>
</evidence>
<keyword evidence="2" id="KW-0472">Membrane</keyword>
<keyword evidence="1" id="KW-0862">Zinc</keyword>
<keyword evidence="1" id="KW-0479">Metal-binding</keyword>
<accession>A0A078AJ70</accession>
<gene>
    <name evidence="4" type="primary">Contig18943.g20093</name>
    <name evidence="4" type="ORF">STYLEM_10970</name>
</gene>
<keyword evidence="4" id="KW-0436">Ligase</keyword>
<dbReference type="PROSITE" id="PS51257">
    <property type="entry name" value="PROKAR_LIPOPROTEIN"/>
    <property type="match status" value="1"/>
</dbReference>
<dbReference type="OrthoDB" id="27896at2759"/>
<dbReference type="EMBL" id="CCKQ01010437">
    <property type="protein sequence ID" value="CDW81946.1"/>
    <property type="molecule type" value="Genomic_DNA"/>
</dbReference>
<dbReference type="Proteomes" id="UP000039865">
    <property type="component" value="Unassembled WGS sequence"/>
</dbReference>
<protein>
    <submittedName>
        <fullName evidence="4">Mitochondrial ubiquitin ligase activator of nfkb 1</fullName>
    </submittedName>
</protein>
<feature type="domain" description="RING-type" evidence="3">
    <location>
        <begin position="289"/>
        <end position="335"/>
    </location>
</feature>
<keyword evidence="1" id="KW-0863">Zinc-finger</keyword>
<dbReference type="AlphaFoldDB" id="A0A078AJ70"/>
<organism evidence="4 5">
    <name type="scientific">Stylonychia lemnae</name>
    <name type="common">Ciliate</name>
    <dbReference type="NCBI Taxonomy" id="5949"/>
    <lineage>
        <taxon>Eukaryota</taxon>
        <taxon>Sar</taxon>
        <taxon>Alveolata</taxon>
        <taxon>Ciliophora</taxon>
        <taxon>Intramacronucleata</taxon>
        <taxon>Spirotrichea</taxon>
        <taxon>Stichotrichia</taxon>
        <taxon>Sporadotrichida</taxon>
        <taxon>Oxytrichidae</taxon>
        <taxon>Stylonychinae</taxon>
        <taxon>Stylonychia</taxon>
    </lineage>
</organism>
<dbReference type="InterPro" id="IPR013083">
    <property type="entry name" value="Znf_RING/FYVE/PHD"/>
</dbReference>
<evidence type="ECO:0000259" key="3">
    <source>
        <dbReference type="PROSITE" id="PS50089"/>
    </source>
</evidence>
<evidence type="ECO:0000256" key="2">
    <source>
        <dbReference type="SAM" id="Phobius"/>
    </source>
</evidence>
<name>A0A078AJ70_STYLE</name>
<dbReference type="GO" id="GO:0008270">
    <property type="term" value="F:zinc ion binding"/>
    <property type="evidence" value="ECO:0007669"/>
    <property type="project" value="UniProtKB-KW"/>
</dbReference>